<proteinExistence type="predicted"/>
<evidence type="ECO:0000313" key="2">
    <source>
        <dbReference type="EMBL" id="VDK76311.1"/>
    </source>
</evidence>
<dbReference type="Proteomes" id="UP000267096">
    <property type="component" value="Unassembled WGS sequence"/>
</dbReference>
<feature type="compositionally biased region" description="Basic and acidic residues" evidence="1">
    <location>
        <begin position="8"/>
        <end position="60"/>
    </location>
</feature>
<feature type="region of interest" description="Disordered" evidence="1">
    <location>
        <begin position="1"/>
        <end position="78"/>
    </location>
</feature>
<gene>
    <name evidence="2" type="ORF">ASIM_LOCUS20366</name>
</gene>
<name>A0A0M3KJ17_ANISI</name>
<sequence length="147" mass="17210">MSRYVAIDSDRNDDWKIESEHSHSSSRDTRAHRDTRSRVRTPESSHRKRYESFGRKEQRSQEQQSKKKHQRESPSTITFDERIEQETGGGLLKVWEGLPEEIDRELSKNEAKKKLPTDEDIDRILAKRAKVSHSLIVYCSFVASILI</sequence>
<reference evidence="2 3" key="2">
    <citation type="submission" date="2018-11" db="EMBL/GenBank/DDBJ databases">
        <authorList>
            <consortium name="Pathogen Informatics"/>
        </authorList>
    </citation>
    <scope>NUCLEOTIDE SEQUENCE [LARGE SCALE GENOMIC DNA]</scope>
</reference>
<reference evidence="4" key="1">
    <citation type="submission" date="2017-02" db="UniProtKB">
        <authorList>
            <consortium name="WormBaseParasite"/>
        </authorList>
    </citation>
    <scope>IDENTIFICATION</scope>
</reference>
<dbReference type="EMBL" id="UYRR01039394">
    <property type="protein sequence ID" value="VDK76311.1"/>
    <property type="molecule type" value="Genomic_DNA"/>
</dbReference>
<evidence type="ECO:0000313" key="4">
    <source>
        <dbReference type="WBParaSite" id="ASIM_0002098901-mRNA-1"/>
    </source>
</evidence>
<dbReference type="WBParaSite" id="ASIM_0002098901-mRNA-1">
    <property type="protein sequence ID" value="ASIM_0002098901-mRNA-1"/>
    <property type="gene ID" value="ASIM_0002098901"/>
</dbReference>
<accession>A0A0M3KJ17</accession>
<evidence type="ECO:0000313" key="3">
    <source>
        <dbReference type="Proteomes" id="UP000267096"/>
    </source>
</evidence>
<keyword evidence="3" id="KW-1185">Reference proteome</keyword>
<evidence type="ECO:0000256" key="1">
    <source>
        <dbReference type="SAM" id="MobiDB-lite"/>
    </source>
</evidence>
<dbReference type="AlphaFoldDB" id="A0A0M3KJ17"/>
<protein>
    <submittedName>
        <fullName evidence="2 4">Uncharacterized protein</fullName>
    </submittedName>
</protein>
<organism evidence="4">
    <name type="scientific">Anisakis simplex</name>
    <name type="common">Herring worm</name>
    <dbReference type="NCBI Taxonomy" id="6269"/>
    <lineage>
        <taxon>Eukaryota</taxon>
        <taxon>Metazoa</taxon>
        <taxon>Ecdysozoa</taxon>
        <taxon>Nematoda</taxon>
        <taxon>Chromadorea</taxon>
        <taxon>Rhabditida</taxon>
        <taxon>Spirurina</taxon>
        <taxon>Ascaridomorpha</taxon>
        <taxon>Ascaridoidea</taxon>
        <taxon>Anisakidae</taxon>
        <taxon>Anisakis</taxon>
        <taxon>Anisakis simplex complex</taxon>
    </lineage>
</organism>